<dbReference type="Gene3D" id="1.25.40.20">
    <property type="entry name" value="Ankyrin repeat-containing domain"/>
    <property type="match status" value="1"/>
</dbReference>
<dbReference type="Proteomes" id="UP000034805">
    <property type="component" value="Unassembled WGS sequence"/>
</dbReference>
<keyword evidence="1" id="KW-0862">Zinc</keyword>
<feature type="compositionally biased region" description="Basic and acidic residues" evidence="3">
    <location>
        <begin position="1"/>
        <end position="17"/>
    </location>
</feature>
<dbReference type="InterPro" id="IPR002110">
    <property type="entry name" value="Ankyrin_rpt"/>
</dbReference>
<evidence type="ECO:0000256" key="3">
    <source>
        <dbReference type="SAM" id="MobiDB-lite"/>
    </source>
</evidence>
<sequence length="226" mass="24724">MDRRKRPRREALGDKLRPRASSGSVSHPPSWRAVLNRCVCAVVTESVLLGLTTLTYVTLRYSPSLLRIPCRPDVGPVHAVVPMETDTSQHTETQLETLLRATADEDLPNVVLLLAHGSRDQVNQTCGEGDGRTALHLACRKGNVVLAQLLIWYGVDLMARDAHGNTALAYARQANSQECVDVLLQYGCPDERFALMATPNLARKNNNRNNSCSSTGSGPARMPTII</sequence>
<dbReference type="InterPro" id="IPR051282">
    <property type="entry name" value="Arf-GAP_GTPase_ANK_PH"/>
</dbReference>
<dbReference type="InterPro" id="IPR036770">
    <property type="entry name" value="Ankyrin_rpt-contain_sf"/>
</dbReference>
<dbReference type="Pfam" id="PF12796">
    <property type="entry name" value="Ank_2"/>
    <property type="match status" value="1"/>
</dbReference>
<accession>A0A0P7UBZ2</accession>
<feature type="region of interest" description="Disordered" evidence="3">
    <location>
        <begin position="206"/>
        <end position="226"/>
    </location>
</feature>
<reference evidence="4 5" key="1">
    <citation type="submission" date="2015-08" db="EMBL/GenBank/DDBJ databases">
        <title>The genome of the Asian arowana (Scleropages formosus).</title>
        <authorList>
            <person name="Tan M.H."/>
            <person name="Gan H.M."/>
            <person name="Croft L.J."/>
            <person name="Austin C.M."/>
        </authorList>
    </citation>
    <scope>NUCLEOTIDE SEQUENCE [LARGE SCALE GENOMIC DNA]</scope>
    <source>
        <strain evidence="4">Aro1</strain>
    </source>
</reference>
<dbReference type="AlphaFoldDB" id="A0A0P7UBZ2"/>
<dbReference type="PANTHER" id="PTHR45819">
    <property type="entry name" value="CENTAURIN-GAMMA-1A"/>
    <property type="match status" value="1"/>
</dbReference>
<evidence type="ECO:0000256" key="1">
    <source>
        <dbReference type="ARBA" id="ARBA00022771"/>
    </source>
</evidence>
<name>A0A0P7UBZ2_SCLFO</name>
<feature type="repeat" description="ANK" evidence="2">
    <location>
        <begin position="130"/>
        <end position="162"/>
    </location>
</feature>
<dbReference type="GO" id="GO:0005096">
    <property type="term" value="F:GTPase activator activity"/>
    <property type="evidence" value="ECO:0007669"/>
    <property type="project" value="TreeGrafter"/>
</dbReference>
<evidence type="ECO:0000256" key="2">
    <source>
        <dbReference type="PROSITE-ProRule" id="PRU00023"/>
    </source>
</evidence>
<dbReference type="EMBL" id="JARO02016447">
    <property type="protein sequence ID" value="KPP57440.1"/>
    <property type="molecule type" value="Genomic_DNA"/>
</dbReference>
<dbReference type="FunFam" id="1.25.40.20:FF:000027">
    <property type="entry name" value="Arf-GAP with GTPase, ANK repeat and PH domain-containing protein 1"/>
    <property type="match status" value="1"/>
</dbReference>
<evidence type="ECO:0000313" key="4">
    <source>
        <dbReference type="EMBL" id="KPP57440.1"/>
    </source>
</evidence>
<dbReference type="GO" id="GO:0003924">
    <property type="term" value="F:GTPase activity"/>
    <property type="evidence" value="ECO:0007669"/>
    <property type="project" value="TreeGrafter"/>
</dbReference>
<protein>
    <submittedName>
        <fullName evidence="4">Arf-GAP with GTPase, ANK repeat and PH domain-containing protein 1-like</fullName>
    </submittedName>
</protein>
<keyword evidence="2" id="KW-0040">ANK repeat</keyword>
<dbReference type="SMART" id="SM00248">
    <property type="entry name" value="ANK"/>
    <property type="match status" value="2"/>
</dbReference>
<comment type="caution">
    <text evidence="4">The sequence shown here is derived from an EMBL/GenBank/DDBJ whole genome shotgun (WGS) entry which is preliminary data.</text>
</comment>
<dbReference type="PANTHER" id="PTHR45819:SF1">
    <property type="entry name" value="ARF-GAP WITH GTPASE, ANK REPEAT AND PH DOMAIN-CONTAINING PROTEIN 1"/>
    <property type="match status" value="1"/>
</dbReference>
<organism evidence="4 5">
    <name type="scientific">Scleropages formosus</name>
    <name type="common">Asian bonytongue</name>
    <name type="synonym">Osteoglossum formosum</name>
    <dbReference type="NCBI Taxonomy" id="113540"/>
    <lineage>
        <taxon>Eukaryota</taxon>
        <taxon>Metazoa</taxon>
        <taxon>Chordata</taxon>
        <taxon>Craniata</taxon>
        <taxon>Vertebrata</taxon>
        <taxon>Euteleostomi</taxon>
        <taxon>Actinopterygii</taxon>
        <taxon>Neopterygii</taxon>
        <taxon>Teleostei</taxon>
        <taxon>Osteoglossocephala</taxon>
        <taxon>Osteoglossomorpha</taxon>
        <taxon>Osteoglossiformes</taxon>
        <taxon>Osteoglossidae</taxon>
        <taxon>Scleropages</taxon>
    </lineage>
</organism>
<keyword evidence="1" id="KW-0479">Metal-binding</keyword>
<dbReference type="PROSITE" id="PS50297">
    <property type="entry name" value="ANK_REP_REGION"/>
    <property type="match status" value="1"/>
</dbReference>
<dbReference type="PROSITE" id="PS50088">
    <property type="entry name" value="ANK_REPEAT"/>
    <property type="match status" value="1"/>
</dbReference>
<evidence type="ECO:0000313" key="5">
    <source>
        <dbReference type="Proteomes" id="UP000034805"/>
    </source>
</evidence>
<proteinExistence type="predicted"/>
<feature type="region of interest" description="Disordered" evidence="3">
    <location>
        <begin position="1"/>
        <end position="29"/>
    </location>
</feature>
<keyword evidence="1" id="KW-0863">Zinc-finger</keyword>
<gene>
    <name evidence="4" type="ORF">Z043_124839</name>
</gene>
<dbReference type="SUPFAM" id="SSF48403">
    <property type="entry name" value="Ankyrin repeat"/>
    <property type="match status" value="1"/>
</dbReference>
<dbReference type="GO" id="GO:0008270">
    <property type="term" value="F:zinc ion binding"/>
    <property type="evidence" value="ECO:0007669"/>
    <property type="project" value="UniProtKB-KW"/>
</dbReference>